<dbReference type="InterPro" id="IPR048911">
    <property type="entry name" value="Bflower"/>
</dbReference>
<protein>
    <recommendedName>
        <fullName evidence="1">4-fold beta flower domain-containing protein</fullName>
    </recommendedName>
</protein>
<accession>A0A5P0W0P5</accession>
<dbReference type="EMBL" id="VZAZ01000039">
    <property type="protein sequence ID" value="MQO55703.1"/>
    <property type="molecule type" value="Genomic_DNA"/>
</dbReference>
<dbReference type="AlphaFoldDB" id="A0A5P0W0P5"/>
<dbReference type="Pfam" id="PF21784">
    <property type="entry name" value="Bflower"/>
    <property type="match status" value="1"/>
</dbReference>
<reference evidence="2 3" key="1">
    <citation type="submission" date="2019-09" db="EMBL/GenBank/DDBJ databases">
        <title>Distinct polysaccharide growth profiles of human intestinal Prevotella copri isolates.</title>
        <authorList>
            <person name="Fehlner-Peach H."/>
            <person name="Magnabosco C."/>
            <person name="Raghavan V."/>
            <person name="Scher J.U."/>
            <person name="Tett A."/>
            <person name="Cox L.M."/>
            <person name="Gottsegen C."/>
            <person name="Watters A."/>
            <person name="Wiltshire- Gordon J.D."/>
            <person name="Segata N."/>
            <person name="Bonneau R."/>
            <person name="Littman D.R."/>
        </authorList>
    </citation>
    <scope>NUCLEOTIDE SEQUENCE [LARGE SCALE GENOMIC DNA]</scope>
    <source>
        <strain evidence="2 3">BVe41219</strain>
    </source>
</reference>
<evidence type="ECO:0000313" key="2">
    <source>
        <dbReference type="EMBL" id="MQO55703.1"/>
    </source>
</evidence>
<comment type="caution">
    <text evidence="2">The sequence shown here is derived from an EMBL/GenBank/DDBJ whole genome shotgun (WGS) entry which is preliminary data.</text>
</comment>
<dbReference type="RefSeq" id="WP_153094541.1">
    <property type="nucleotide sequence ID" value="NZ_VZAK01000048.1"/>
</dbReference>
<organism evidence="2 3">
    <name type="scientific">Segatella copri</name>
    <dbReference type="NCBI Taxonomy" id="165179"/>
    <lineage>
        <taxon>Bacteria</taxon>
        <taxon>Pseudomonadati</taxon>
        <taxon>Bacteroidota</taxon>
        <taxon>Bacteroidia</taxon>
        <taxon>Bacteroidales</taxon>
        <taxon>Prevotellaceae</taxon>
        <taxon>Segatella</taxon>
    </lineage>
</organism>
<name>A0A5P0W0P5_9BACT</name>
<proteinExistence type="predicted"/>
<evidence type="ECO:0000259" key="1">
    <source>
        <dbReference type="Pfam" id="PF21784"/>
    </source>
</evidence>
<dbReference type="Proteomes" id="UP000358159">
    <property type="component" value="Unassembled WGS sequence"/>
</dbReference>
<evidence type="ECO:0000313" key="3">
    <source>
        <dbReference type="Proteomes" id="UP000358159"/>
    </source>
</evidence>
<sequence>MKETLYDNNGTPIAYLDKDDGNTFYLWNGVPVAYLDKAYAVYGFNGMQLGWYFNGYMRDLKGYIVGFNKQSVSIEVKASPIKSFKMTKPVKKIKQIIRIKPIWKRNNSVICLSQFLANGIK</sequence>
<gene>
    <name evidence="2" type="ORF">F7D42_08290</name>
</gene>
<feature type="domain" description="4-fold beta flower" evidence="1">
    <location>
        <begin position="3"/>
        <end position="116"/>
    </location>
</feature>